<evidence type="ECO:0000313" key="2">
    <source>
        <dbReference type="EnsemblPlants" id="OMERI04G15450.1"/>
    </source>
</evidence>
<evidence type="ECO:0000256" key="1">
    <source>
        <dbReference type="SAM" id="MobiDB-lite"/>
    </source>
</evidence>
<keyword evidence="3" id="KW-1185">Reference proteome</keyword>
<reference evidence="2" key="2">
    <citation type="submission" date="2018-05" db="EMBL/GenBank/DDBJ databases">
        <title>OmerRS3 (Oryza meridionalis Reference Sequence Version 3).</title>
        <authorList>
            <person name="Zhang J."/>
            <person name="Kudrna D."/>
            <person name="Lee S."/>
            <person name="Talag J."/>
            <person name="Welchert J."/>
            <person name="Wing R.A."/>
        </authorList>
    </citation>
    <scope>NUCLEOTIDE SEQUENCE [LARGE SCALE GENOMIC DNA]</scope>
    <source>
        <strain evidence="2">cv. OR44</strain>
    </source>
</reference>
<name>A0A0E0DG15_9ORYZ</name>
<evidence type="ECO:0000313" key="3">
    <source>
        <dbReference type="Proteomes" id="UP000008021"/>
    </source>
</evidence>
<sequence>MSATGWGDWKPGFGGGLRRDFELGRRLRMLGRAAAPTWMEEARAARAGGDGQQMRSGARATGRCGRESVVGGVMEKEGATRR</sequence>
<dbReference type="AlphaFoldDB" id="A0A0E0DG15"/>
<feature type="region of interest" description="Disordered" evidence="1">
    <location>
        <begin position="45"/>
        <end position="82"/>
    </location>
</feature>
<dbReference type="EnsemblPlants" id="OMERI04G15450.1">
    <property type="protein sequence ID" value="OMERI04G15450.1"/>
    <property type="gene ID" value="OMERI04G15450"/>
</dbReference>
<dbReference type="Gramene" id="OMERI04G15450.1">
    <property type="protein sequence ID" value="OMERI04G15450.1"/>
    <property type="gene ID" value="OMERI04G15450"/>
</dbReference>
<organism evidence="2">
    <name type="scientific">Oryza meridionalis</name>
    <dbReference type="NCBI Taxonomy" id="40149"/>
    <lineage>
        <taxon>Eukaryota</taxon>
        <taxon>Viridiplantae</taxon>
        <taxon>Streptophyta</taxon>
        <taxon>Embryophyta</taxon>
        <taxon>Tracheophyta</taxon>
        <taxon>Spermatophyta</taxon>
        <taxon>Magnoliopsida</taxon>
        <taxon>Liliopsida</taxon>
        <taxon>Poales</taxon>
        <taxon>Poaceae</taxon>
        <taxon>BOP clade</taxon>
        <taxon>Oryzoideae</taxon>
        <taxon>Oryzeae</taxon>
        <taxon>Oryzinae</taxon>
        <taxon>Oryza</taxon>
    </lineage>
</organism>
<reference evidence="2" key="1">
    <citation type="submission" date="2015-04" db="UniProtKB">
        <authorList>
            <consortium name="EnsemblPlants"/>
        </authorList>
    </citation>
    <scope>IDENTIFICATION</scope>
</reference>
<accession>A0A0E0DG15</accession>
<dbReference type="HOGENOM" id="CLU_2675136_0_0_1"/>
<proteinExistence type="predicted"/>
<dbReference type="Proteomes" id="UP000008021">
    <property type="component" value="Chromosome 4"/>
</dbReference>
<protein>
    <submittedName>
        <fullName evidence="2">Uncharacterized protein</fullName>
    </submittedName>
</protein>